<evidence type="ECO:0000313" key="6">
    <source>
        <dbReference type="Proteomes" id="UP000428328"/>
    </source>
</evidence>
<dbReference type="Proteomes" id="UP000428328">
    <property type="component" value="Chromosome"/>
</dbReference>
<dbReference type="SMART" id="SM00062">
    <property type="entry name" value="PBPb"/>
    <property type="match status" value="1"/>
</dbReference>
<dbReference type="SUPFAM" id="SSF53850">
    <property type="entry name" value="Periplasmic binding protein-like II"/>
    <property type="match status" value="1"/>
</dbReference>
<dbReference type="RefSeq" id="WP_158945546.1">
    <property type="nucleotide sequence ID" value="NZ_CP046400.1"/>
</dbReference>
<dbReference type="GO" id="GO:0051536">
    <property type="term" value="F:iron-sulfur cluster binding"/>
    <property type="evidence" value="ECO:0007669"/>
    <property type="project" value="UniProtKB-KW"/>
</dbReference>
<dbReference type="EMBL" id="CP046400">
    <property type="protein sequence ID" value="QGY38601.1"/>
    <property type="molecule type" value="Genomic_DNA"/>
</dbReference>
<evidence type="ECO:0000256" key="3">
    <source>
        <dbReference type="SAM" id="SignalP"/>
    </source>
</evidence>
<dbReference type="InterPro" id="IPR006311">
    <property type="entry name" value="TAT_signal"/>
</dbReference>
<reference evidence="5 6" key="1">
    <citation type="submission" date="2019-11" db="EMBL/GenBank/DDBJ databases">
        <authorList>
            <person name="Zheng R.K."/>
            <person name="Sun C.M."/>
        </authorList>
    </citation>
    <scope>NUCLEOTIDE SEQUENCE [LARGE SCALE GENOMIC DNA]</scope>
    <source>
        <strain evidence="5 6">SRB007</strain>
    </source>
</reference>
<keyword evidence="2" id="KW-0479">Metal-binding</keyword>
<dbReference type="PROSITE" id="PS51318">
    <property type="entry name" value="TAT"/>
    <property type="match status" value="1"/>
</dbReference>
<feature type="chain" id="PRO_5026069921" evidence="3">
    <location>
        <begin position="30"/>
        <end position="259"/>
    </location>
</feature>
<dbReference type="PANTHER" id="PTHR35936">
    <property type="entry name" value="MEMBRANE-BOUND LYTIC MUREIN TRANSGLYCOSYLASE F"/>
    <property type="match status" value="1"/>
</dbReference>
<evidence type="ECO:0000256" key="1">
    <source>
        <dbReference type="ARBA" id="ARBA00022729"/>
    </source>
</evidence>
<dbReference type="Pfam" id="PF00497">
    <property type="entry name" value="SBP_bac_3"/>
    <property type="match status" value="1"/>
</dbReference>
<dbReference type="Gene3D" id="3.40.190.10">
    <property type="entry name" value="Periplasmic binding protein-like II"/>
    <property type="match status" value="2"/>
</dbReference>
<dbReference type="InterPro" id="IPR001638">
    <property type="entry name" value="Solute-binding_3/MltF_N"/>
</dbReference>
<evidence type="ECO:0000313" key="5">
    <source>
        <dbReference type="EMBL" id="QGY38601.1"/>
    </source>
</evidence>
<dbReference type="KEGG" id="psel:GM415_00050"/>
<accession>A0A6I6J9B9</accession>
<dbReference type="AlphaFoldDB" id="A0A6I6J9B9"/>
<keyword evidence="2" id="KW-0408">Iron</keyword>
<proteinExistence type="predicted"/>
<feature type="domain" description="Solute-binding protein family 3/N-terminal" evidence="4">
    <location>
        <begin position="33"/>
        <end position="259"/>
    </location>
</feature>
<sequence length="259" mass="28567">MSKTSRRHALKMIAAATASLTLAPSFSLAGSKTLVCNWNGTFPPYSMEQGGRMTGILVDCLDDILGKRMGYTLVHRAYPWSKAQELVQSGEGDTLCTNPTDEREQFMIFSEEAVIESAPSIFCDKDNPLLPGINAVQTLDDLKAFRQVDYKGNGWARKTFPPSLNVRYVDTLDQAFRLIKDGEADIFVGNGLAARYALKQSGLTLEFHARELPVGETSAFHFGLRKDYPDAQGVVEAFGEALDEAQLDGTPRKIIMSYL</sequence>
<keyword evidence="1 3" id="KW-0732">Signal</keyword>
<gene>
    <name evidence="5" type="ORF">GM415_00050</name>
</gene>
<feature type="signal peptide" evidence="3">
    <location>
        <begin position="1"/>
        <end position="29"/>
    </location>
</feature>
<evidence type="ECO:0000256" key="2">
    <source>
        <dbReference type="ARBA" id="ARBA00023014"/>
    </source>
</evidence>
<keyword evidence="6" id="KW-1185">Reference proteome</keyword>
<organism evidence="5 6">
    <name type="scientific">Pseudodesulfovibrio cashew</name>
    <dbReference type="NCBI Taxonomy" id="2678688"/>
    <lineage>
        <taxon>Bacteria</taxon>
        <taxon>Pseudomonadati</taxon>
        <taxon>Thermodesulfobacteriota</taxon>
        <taxon>Desulfovibrionia</taxon>
        <taxon>Desulfovibrionales</taxon>
        <taxon>Desulfovibrionaceae</taxon>
    </lineage>
</organism>
<evidence type="ECO:0000259" key="4">
    <source>
        <dbReference type="SMART" id="SM00062"/>
    </source>
</evidence>
<keyword evidence="2" id="KW-0411">Iron-sulfur</keyword>
<dbReference type="PANTHER" id="PTHR35936:SF38">
    <property type="entry name" value="GLUTAMINE-BINDING PERIPLASMIC PROTEIN"/>
    <property type="match status" value="1"/>
</dbReference>
<protein>
    <submittedName>
        <fullName evidence="5">Transporter substrate-binding domain-containing protein</fullName>
    </submittedName>
</protein>
<name>A0A6I6J9B9_9BACT</name>